<dbReference type="Proteomes" id="UP000295573">
    <property type="component" value="Unassembled WGS sequence"/>
</dbReference>
<accession>A0A4R2IT19</accession>
<feature type="DNA-binding region" description="H-T-H motif" evidence="2">
    <location>
        <begin position="28"/>
        <end position="47"/>
    </location>
</feature>
<comment type="caution">
    <text evidence="4">The sequence shown here is derived from an EMBL/GenBank/DDBJ whole genome shotgun (WGS) entry which is preliminary data.</text>
</comment>
<reference evidence="4 5" key="1">
    <citation type="journal article" date="2015" name="Stand. Genomic Sci.">
        <title>Genomic Encyclopedia of Bacterial and Archaeal Type Strains, Phase III: the genomes of soil and plant-associated and newly described type strains.</title>
        <authorList>
            <person name="Whitman W.B."/>
            <person name="Woyke T."/>
            <person name="Klenk H.P."/>
            <person name="Zhou Y."/>
            <person name="Lilburn T.G."/>
            <person name="Beck B.J."/>
            <person name="De Vos P."/>
            <person name="Vandamme P."/>
            <person name="Eisen J.A."/>
            <person name="Garrity G."/>
            <person name="Hugenholtz P."/>
            <person name="Kyrpides N.C."/>
        </authorList>
    </citation>
    <scope>NUCLEOTIDE SEQUENCE [LARGE SCALE GENOMIC DNA]</scope>
    <source>
        <strain evidence="4 5">VKM Ac-2541</strain>
    </source>
</reference>
<dbReference type="Gene3D" id="1.10.357.10">
    <property type="entry name" value="Tetracycline Repressor, domain 2"/>
    <property type="match status" value="1"/>
</dbReference>
<dbReference type="AlphaFoldDB" id="A0A4R2IT19"/>
<organism evidence="4 5">
    <name type="scientific">Kribbella antiqua</name>
    <dbReference type="NCBI Taxonomy" id="2512217"/>
    <lineage>
        <taxon>Bacteria</taxon>
        <taxon>Bacillati</taxon>
        <taxon>Actinomycetota</taxon>
        <taxon>Actinomycetes</taxon>
        <taxon>Propionibacteriales</taxon>
        <taxon>Kribbellaceae</taxon>
        <taxon>Kribbella</taxon>
    </lineage>
</organism>
<evidence type="ECO:0000256" key="1">
    <source>
        <dbReference type="ARBA" id="ARBA00023125"/>
    </source>
</evidence>
<dbReference type="InterPro" id="IPR001647">
    <property type="entry name" value="HTH_TetR"/>
</dbReference>
<gene>
    <name evidence="4" type="ORF">EV646_10715</name>
</gene>
<dbReference type="Pfam" id="PF00440">
    <property type="entry name" value="TetR_N"/>
    <property type="match status" value="1"/>
</dbReference>
<evidence type="ECO:0000313" key="5">
    <source>
        <dbReference type="Proteomes" id="UP000295573"/>
    </source>
</evidence>
<dbReference type="Pfam" id="PF17940">
    <property type="entry name" value="TetR_C_31"/>
    <property type="match status" value="1"/>
</dbReference>
<protein>
    <submittedName>
        <fullName evidence="4">TetR family transcriptional regulator</fullName>
    </submittedName>
</protein>
<evidence type="ECO:0000313" key="4">
    <source>
        <dbReference type="EMBL" id="TCO45995.1"/>
    </source>
</evidence>
<keyword evidence="5" id="KW-1185">Reference proteome</keyword>
<dbReference type="EMBL" id="SLWR01000007">
    <property type="protein sequence ID" value="TCO45995.1"/>
    <property type="molecule type" value="Genomic_DNA"/>
</dbReference>
<proteinExistence type="predicted"/>
<dbReference type="InterPro" id="IPR009057">
    <property type="entry name" value="Homeodomain-like_sf"/>
</dbReference>
<name>A0A4R2IT19_9ACTN</name>
<feature type="domain" description="HTH tetR-type" evidence="3">
    <location>
        <begin position="5"/>
        <end position="65"/>
    </location>
</feature>
<dbReference type="RefSeq" id="WP_132150791.1">
    <property type="nucleotide sequence ID" value="NZ_SLWR01000007.1"/>
</dbReference>
<dbReference type="GO" id="GO:0003677">
    <property type="term" value="F:DNA binding"/>
    <property type="evidence" value="ECO:0007669"/>
    <property type="project" value="UniProtKB-UniRule"/>
</dbReference>
<dbReference type="InterPro" id="IPR041583">
    <property type="entry name" value="TetR_C_31"/>
</dbReference>
<evidence type="ECO:0000259" key="3">
    <source>
        <dbReference type="PROSITE" id="PS50977"/>
    </source>
</evidence>
<dbReference type="SUPFAM" id="SSF46689">
    <property type="entry name" value="Homeodomain-like"/>
    <property type="match status" value="1"/>
</dbReference>
<keyword evidence="1 2" id="KW-0238">DNA-binding</keyword>
<evidence type="ECO:0000256" key="2">
    <source>
        <dbReference type="PROSITE-ProRule" id="PRU00335"/>
    </source>
</evidence>
<dbReference type="OrthoDB" id="7506349at2"/>
<sequence length="195" mass="21340">MPRNPERRTQLADAGLAVLAEAGARGLTHRAVDAAAGLPAGTASNYFRTRDALLGALGERIFERLAPDEAVLEPLSKREPTIDLMIDYVHYIVERLLGRPELSLALLELRLEAARRPGLHEILSRTLRHGFDADVAFNANAGLPGGAEEIRLLHFAIDGLVLDQLTPGTGRPYDVDAITARLVRRLVRRDDTSII</sequence>
<dbReference type="PROSITE" id="PS50977">
    <property type="entry name" value="HTH_TETR_2"/>
    <property type="match status" value="1"/>
</dbReference>